<dbReference type="RefSeq" id="WP_125128107.1">
    <property type="nucleotide sequence ID" value="NZ_RHJS01000002.1"/>
</dbReference>
<dbReference type="InterPro" id="IPR029903">
    <property type="entry name" value="RmlD-like-bd"/>
</dbReference>
<evidence type="ECO:0000256" key="1">
    <source>
        <dbReference type="ARBA" id="ARBA00010944"/>
    </source>
</evidence>
<evidence type="ECO:0000256" key="2">
    <source>
        <dbReference type="RuleBase" id="RU364082"/>
    </source>
</evidence>
<organism evidence="4 5">
    <name type="scientific">Schaedlerella arabinosiphila</name>
    <dbReference type="NCBI Taxonomy" id="2044587"/>
    <lineage>
        <taxon>Bacteria</taxon>
        <taxon>Bacillati</taxon>
        <taxon>Bacillota</taxon>
        <taxon>Clostridia</taxon>
        <taxon>Lachnospirales</taxon>
        <taxon>Lachnospiraceae</taxon>
        <taxon>Schaedlerella</taxon>
    </lineage>
</organism>
<evidence type="ECO:0000313" key="4">
    <source>
        <dbReference type="EMBL" id="RRK35381.1"/>
    </source>
</evidence>
<dbReference type="InterPro" id="IPR036291">
    <property type="entry name" value="NAD(P)-bd_dom_sf"/>
</dbReference>
<dbReference type="PANTHER" id="PTHR10491:SF4">
    <property type="entry name" value="METHIONINE ADENOSYLTRANSFERASE 2 SUBUNIT BETA"/>
    <property type="match status" value="1"/>
</dbReference>
<dbReference type="InterPro" id="IPR005913">
    <property type="entry name" value="dTDP_dehydrorham_reduct"/>
</dbReference>
<dbReference type="SUPFAM" id="SSF51735">
    <property type="entry name" value="NAD(P)-binding Rossmann-fold domains"/>
    <property type="match status" value="1"/>
</dbReference>
<dbReference type="PANTHER" id="PTHR10491">
    <property type="entry name" value="DTDP-4-DEHYDRORHAMNOSE REDUCTASE"/>
    <property type="match status" value="1"/>
</dbReference>
<comment type="caution">
    <text evidence="4">The sequence shown here is derived from an EMBL/GenBank/DDBJ whole genome shotgun (WGS) entry which is preliminary data.</text>
</comment>
<comment type="function">
    <text evidence="2">Catalyzes the reduction of dTDP-6-deoxy-L-lyxo-4-hexulose to yield dTDP-L-rhamnose.</text>
</comment>
<proteinExistence type="inferred from homology"/>
<dbReference type="Pfam" id="PF04321">
    <property type="entry name" value="RmlD_sub_bind"/>
    <property type="match status" value="1"/>
</dbReference>
<dbReference type="EMBL" id="RHJS01000002">
    <property type="protein sequence ID" value="RRK35381.1"/>
    <property type="molecule type" value="Genomic_DNA"/>
</dbReference>
<dbReference type="Proteomes" id="UP000274920">
    <property type="component" value="Unassembled WGS sequence"/>
</dbReference>
<evidence type="ECO:0000259" key="3">
    <source>
        <dbReference type="Pfam" id="PF04321"/>
    </source>
</evidence>
<gene>
    <name evidence="4" type="ORF">EBB54_15785</name>
</gene>
<protein>
    <recommendedName>
        <fullName evidence="2">dTDP-4-dehydrorhamnose reductase</fullName>
        <ecNumber evidence="2">1.1.1.133</ecNumber>
    </recommendedName>
</protein>
<keyword evidence="2" id="KW-0560">Oxidoreductase</keyword>
<dbReference type="Gene3D" id="3.40.50.720">
    <property type="entry name" value="NAD(P)-binding Rossmann-like Domain"/>
    <property type="match status" value="1"/>
</dbReference>
<comment type="pathway">
    <text evidence="2">Carbohydrate biosynthesis; dTDP-L-rhamnose biosynthesis.</text>
</comment>
<accession>A0A426DRL1</accession>
<comment type="similarity">
    <text evidence="1 2">Belongs to the dTDP-4-dehydrorhamnose reductase family.</text>
</comment>
<evidence type="ECO:0000313" key="5">
    <source>
        <dbReference type="Proteomes" id="UP000274920"/>
    </source>
</evidence>
<keyword evidence="5" id="KW-1185">Reference proteome</keyword>
<dbReference type="AlphaFoldDB" id="A0A426DRL1"/>
<name>A0A426DRL1_9FIRM</name>
<dbReference type="GO" id="GO:0019305">
    <property type="term" value="P:dTDP-rhamnose biosynthetic process"/>
    <property type="evidence" value="ECO:0007669"/>
    <property type="project" value="UniProtKB-UniPathway"/>
</dbReference>
<dbReference type="EC" id="1.1.1.133" evidence="2"/>
<dbReference type="GO" id="GO:0008831">
    <property type="term" value="F:dTDP-4-dehydrorhamnose reductase activity"/>
    <property type="evidence" value="ECO:0007669"/>
    <property type="project" value="UniProtKB-EC"/>
</dbReference>
<sequence>MKRLLITGASGFLGSRTADFYAGEYDICAPAHTRLDITNPENVYALFREFRPGFVIHCAAVSDLGMCEKDPEGSRRINVDGSRNIAAACAEFSAKCLLCGSDQVYSQNGRKGPHREEEPIDPPTVYGQEKKTAEEECLAANPDCIILRLSWMYDTCTKNAGEHGDFFRTLAARLQASETFAYPTHDMRGITDVNEVIRNFRQALEWNGGIYNFGSPNDRSTYETVRAMLTSLGLDTGRLLKNEEAFASNPRDIRMDLQKSIDGGITFSATLDALIRHGRTFLK</sequence>
<dbReference type="UniPathway" id="UPA00124"/>
<keyword evidence="2" id="KW-0521">NADP</keyword>
<reference evidence="4" key="1">
    <citation type="submission" date="2018-10" db="EMBL/GenBank/DDBJ databases">
        <title>Schaedlerella arabinophila gen. nov. sp. nov., isolated from the mouse intestinal tract and comparative analysis with the genome of the closely related altered Schaedler flora strain ASF502.</title>
        <authorList>
            <person name="Miyake S."/>
            <person name="Soh M."/>
            <person name="Seedorf H."/>
        </authorList>
    </citation>
    <scope>NUCLEOTIDE SEQUENCE [LARGE SCALE GENOMIC DNA]</scope>
    <source>
        <strain evidence="4">DSM 106076</strain>
    </source>
</reference>
<feature type="domain" description="RmlD-like substrate binding" evidence="3">
    <location>
        <begin position="3"/>
        <end position="239"/>
    </location>
</feature>